<dbReference type="SUPFAM" id="SSF48350">
    <property type="entry name" value="GTPase activation domain, GAP"/>
    <property type="match status" value="1"/>
</dbReference>
<dbReference type="PANTHER" id="PTHR46265">
    <property type="entry name" value="RHO GTPASE-ACTIVATING PROTEIN 7"/>
    <property type="match status" value="1"/>
</dbReference>
<sequence>MTRTKVYVTDYEKSFKEEKRWLTVNINITLPLHNLDLHWKHGSILSGYCGLKIASEVHLFSEYPLILKMMHAISSHASENRMTPPAVAACMAPLLLRPLLAGECELEDDFDMNGDSSAQLLAAANAANNAQAIITTLLEEYENIFDPSEKNKKRRANKGEIPPAYNYLAPKPINKIDH</sequence>
<evidence type="ECO:0000313" key="2">
    <source>
        <dbReference type="Proteomes" id="UP000288805"/>
    </source>
</evidence>
<dbReference type="InterPro" id="IPR008936">
    <property type="entry name" value="Rho_GTPase_activation_prot"/>
</dbReference>
<dbReference type="AlphaFoldDB" id="A0A438C305"/>
<proteinExistence type="predicted"/>
<organism evidence="1 2">
    <name type="scientific">Vitis vinifera</name>
    <name type="common">Grape</name>
    <dbReference type="NCBI Taxonomy" id="29760"/>
    <lineage>
        <taxon>Eukaryota</taxon>
        <taxon>Viridiplantae</taxon>
        <taxon>Streptophyta</taxon>
        <taxon>Embryophyta</taxon>
        <taxon>Tracheophyta</taxon>
        <taxon>Spermatophyta</taxon>
        <taxon>Magnoliopsida</taxon>
        <taxon>eudicotyledons</taxon>
        <taxon>Gunneridae</taxon>
        <taxon>Pentapetalae</taxon>
        <taxon>rosids</taxon>
        <taxon>Vitales</taxon>
        <taxon>Vitaceae</taxon>
        <taxon>Viteae</taxon>
        <taxon>Vitis</taxon>
    </lineage>
</organism>
<dbReference type="EMBL" id="QGNW01002575">
    <property type="protein sequence ID" value="RVW17617.1"/>
    <property type="molecule type" value="Genomic_DNA"/>
</dbReference>
<dbReference type="OrthoDB" id="2157866at2759"/>
<evidence type="ECO:0000313" key="1">
    <source>
        <dbReference type="EMBL" id="RVW17617.1"/>
    </source>
</evidence>
<accession>A0A438C305</accession>
<gene>
    <name evidence="1" type="primary">ROPGAP6_2</name>
    <name evidence="1" type="ORF">CK203_096688</name>
</gene>
<dbReference type="Gene3D" id="1.10.555.10">
    <property type="entry name" value="Rho GTPase activation protein"/>
    <property type="match status" value="1"/>
</dbReference>
<dbReference type="PANTHER" id="PTHR46265:SF2">
    <property type="entry name" value="RHO GTPASE-ACTIVATING PROTEIN 7"/>
    <property type="match status" value="1"/>
</dbReference>
<comment type="caution">
    <text evidence="1">The sequence shown here is derived from an EMBL/GenBank/DDBJ whole genome shotgun (WGS) entry which is preliminary data.</text>
</comment>
<name>A0A438C305_VITVI</name>
<dbReference type="InterPro" id="IPR052799">
    <property type="entry name" value="Rho_GAP_Regulators"/>
</dbReference>
<protein>
    <submittedName>
        <fullName evidence="1">Rho GTPase-activating protein 6</fullName>
    </submittedName>
</protein>
<reference evidence="1 2" key="1">
    <citation type="journal article" date="2018" name="PLoS Genet.">
        <title>Population sequencing reveals clonal diversity and ancestral inbreeding in the grapevine cultivar Chardonnay.</title>
        <authorList>
            <person name="Roach M.J."/>
            <person name="Johnson D.L."/>
            <person name="Bohlmann J."/>
            <person name="van Vuuren H.J."/>
            <person name="Jones S.J."/>
            <person name="Pretorius I.S."/>
            <person name="Schmidt S.A."/>
            <person name="Borneman A.R."/>
        </authorList>
    </citation>
    <scope>NUCLEOTIDE SEQUENCE [LARGE SCALE GENOMIC DNA]</scope>
    <source>
        <strain evidence="2">cv. Chardonnay</strain>
        <tissue evidence="1">Leaf</tissue>
    </source>
</reference>
<dbReference type="Proteomes" id="UP000288805">
    <property type="component" value="Unassembled WGS sequence"/>
</dbReference>